<dbReference type="InterPro" id="IPR000182">
    <property type="entry name" value="GNAT_dom"/>
</dbReference>
<feature type="domain" description="N-acetyltransferase" evidence="2">
    <location>
        <begin position="6"/>
        <end position="163"/>
    </location>
</feature>
<evidence type="ECO:0000256" key="1">
    <source>
        <dbReference type="SAM" id="MobiDB-lite"/>
    </source>
</evidence>
<name>A0AA37UN94_9MICO</name>
<reference evidence="3" key="1">
    <citation type="journal article" date="2014" name="Int. J. Syst. Evol. Microbiol.">
        <title>Complete genome sequence of Corynebacterium casei LMG S-19264T (=DSM 44701T), isolated from a smear-ripened cheese.</title>
        <authorList>
            <consortium name="US DOE Joint Genome Institute (JGI-PGF)"/>
            <person name="Walter F."/>
            <person name="Albersmeier A."/>
            <person name="Kalinowski J."/>
            <person name="Ruckert C."/>
        </authorList>
    </citation>
    <scope>NUCLEOTIDE SEQUENCE</scope>
    <source>
        <strain evidence="3">NBRC 112290</strain>
    </source>
</reference>
<dbReference type="AlphaFoldDB" id="A0AA37UN94"/>
<organism evidence="3 4">
    <name type="scientific">Litorihabitans aurantiacus</name>
    <dbReference type="NCBI Taxonomy" id="1930061"/>
    <lineage>
        <taxon>Bacteria</taxon>
        <taxon>Bacillati</taxon>
        <taxon>Actinomycetota</taxon>
        <taxon>Actinomycetes</taxon>
        <taxon>Micrococcales</taxon>
        <taxon>Beutenbergiaceae</taxon>
        <taxon>Litorihabitans</taxon>
    </lineage>
</organism>
<dbReference type="GO" id="GO:0016747">
    <property type="term" value="F:acyltransferase activity, transferring groups other than amino-acyl groups"/>
    <property type="evidence" value="ECO:0007669"/>
    <property type="project" value="InterPro"/>
</dbReference>
<evidence type="ECO:0000259" key="2">
    <source>
        <dbReference type="PROSITE" id="PS51186"/>
    </source>
</evidence>
<dbReference type="CDD" id="cd04301">
    <property type="entry name" value="NAT_SF"/>
    <property type="match status" value="1"/>
</dbReference>
<evidence type="ECO:0000313" key="4">
    <source>
        <dbReference type="Proteomes" id="UP001157161"/>
    </source>
</evidence>
<sequence length="235" mass="24855">MGRDKVVVRSAQAGDLPMLAVVLGEAGGEHPMGAQLGVPAPGVLLQRLRAFVEHHPGRVSVATVGDVHVGAAISQVQQPGLFAEVPWLQIEVLFVRPEWRRRGVGRALMSDQVAFAAGADVATIVTLPVSGSRSEQRFLSRLGFSAVGSRRSCATAVLQRRLDHDAPRSGLESLIARRRAMTGSTPPRGLPLVDGAGGQDAPDVDAGGEPAPSSRRQVRRAELMRRSASSVTSTR</sequence>
<accession>A0AA37UN94</accession>
<gene>
    <name evidence="3" type="ORF">GCM10025875_11360</name>
</gene>
<feature type="region of interest" description="Disordered" evidence="1">
    <location>
        <begin position="177"/>
        <end position="235"/>
    </location>
</feature>
<dbReference type="Proteomes" id="UP001157161">
    <property type="component" value="Unassembled WGS sequence"/>
</dbReference>
<dbReference type="InterPro" id="IPR016181">
    <property type="entry name" value="Acyl_CoA_acyltransferase"/>
</dbReference>
<dbReference type="Gene3D" id="3.40.630.30">
    <property type="match status" value="1"/>
</dbReference>
<keyword evidence="4" id="KW-1185">Reference proteome</keyword>
<dbReference type="Pfam" id="PF13508">
    <property type="entry name" value="Acetyltransf_7"/>
    <property type="match status" value="1"/>
</dbReference>
<reference evidence="3" key="2">
    <citation type="submission" date="2023-02" db="EMBL/GenBank/DDBJ databases">
        <authorList>
            <person name="Sun Q."/>
            <person name="Mori K."/>
        </authorList>
    </citation>
    <scope>NUCLEOTIDE SEQUENCE</scope>
    <source>
        <strain evidence="3">NBRC 112290</strain>
    </source>
</reference>
<dbReference type="PROSITE" id="PS51186">
    <property type="entry name" value="GNAT"/>
    <property type="match status" value="1"/>
</dbReference>
<dbReference type="RefSeq" id="WP_284250011.1">
    <property type="nucleotide sequence ID" value="NZ_BSUM01000001.1"/>
</dbReference>
<comment type="caution">
    <text evidence="3">The sequence shown here is derived from an EMBL/GenBank/DDBJ whole genome shotgun (WGS) entry which is preliminary data.</text>
</comment>
<dbReference type="SUPFAM" id="SSF55729">
    <property type="entry name" value="Acyl-CoA N-acyltransferases (Nat)"/>
    <property type="match status" value="1"/>
</dbReference>
<protein>
    <recommendedName>
        <fullName evidence="2">N-acetyltransferase domain-containing protein</fullName>
    </recommendedName>
</protein>
<evidence type="ECO:0000313" key="3">
    <source>
        <dbReference type="EMBL" id="GMA31144.1"/>
    </source>
</evidence>
<dbReference type="EMBL" id="BSUM01000001">
    <property type="protein sequence ID" value="GMA31144.1"/>
    <property type="molecule type" value="Genomic_DNA"/>
</dbReference>
<proteinExistence type="predicted"/>